<comment type="caution">
    <text evidence="1">The sequence shown here is derived from an EMBL/GenBank/DDBJ whole genome shotgun (WGS) entry which is preliminary data.</text>
</comment>
<proteinExistence type="predicted"/>
<name>A0A8J8SUY7_HALGN</name>
<reference evidence="1" key="1">
    <citation type="submission" date="2019-06" db="EMBL/GenBank/DDBJ databases">
        <authorList>
            <person name="Zheng W."/>
        </authorList>
    </citation>
    <scope>NUCLEOTIDE SEQUENCE</scope>
    <source>
        <strain evidence="1">QDHG01</strain>
    </source>
</reference>
<dbReference type="EMBL" id="RRYP01029740">
    <property type="protein sequence ID" value="TNV71660.1"/>
    <property type="molecule type" value="Genomic_DNA"/>
</dbReference>
<keyword evidence="2" id="KW-1185">Reference proteome</keyword>
<organism evidence="1 2">
    <name type="scientific">Halteria grandinella</name>
    <dbReference type="NCBI Taxonomy" id="5974"/>
    <lineage>
        <taxon>Eukaryota</taxon>
        <taxon>Sar</taxon>
        <taxon>Alveolata</taxon>
        <taxon>Ciliophora</taxon>
        <taxon>Intramacronucleata</taxon>
        <taxon>Spirotrichea</taxon>
        <taxon>Stichotrichia</taxon>
        <taxon>Sporadotrichida</taxon>
        <taxon>Halteriidae</taxon>
        <taxon>Halteria</taxon>
    </lineage>
</organism>
<gene>
    <name evidence="1" type="ORF">FGO68_gene15111</name>
</gene>
<protein>
    <submittedName>
        <fullName evidence="1">Uncharacterized protein</fullName>
    </submittedName>
</protein>
<dbReference type="Proteomes" id="UP000785679">
    <property type="component" value="Unassembled WGS sequence"/>
</dbReference>
<evidence type="ECO:0000313" key="1">
    <source>
        <dbReference type="EMBL" id="TNV71660.1"/>
    </source>
</evidence>
<sequence>MMGFMQQEKFTPGFDIHISINRMRSAVQQLFLSQGADSLNHTDSGNFQLFHNFLKILFYPFRKTRIQIGIISFKKRFITLKHQFDSVLKYFLVSSQVTDVLQN</sequence>
<dbReference type="AlphaFoldDB" id="A0A8J8SUY7"/>
<accession>A0A8J8SUY7</accession>
<evidence type="ECO:0000313" key="2">
    <source>
        <dbReference type="Proteomes" id="UP000785679"/>
    </source>
</evidence>